<reference evidence="5" key="1">
    <citation type="submission" date="2022-10" db="EMBL/GenBank/DDBJ databases">
        <title>Genome assembly of Pristionchus species.</title>
        <authorList>
            <person name="Yoshida K."/>
            <person name="Sommer R.J."/>
        </authorList>
    </citation>
    <scope>NUCLEOTIDE SEQUENCE [LARGE SCALE GENOMIC DNA]</scope>
    <source>
        <strain evidence="5">RS5460</strain>
    </source>
</reference>
<organism evidence="4 5">
    <name type="scientific">Pristionchus mayeri</name>
    <dbReference type="NCBI Taxonomy" id="1317129"/>
    <lineage>
        <taxon>Eukaryota</taxon>
        <taxon>Metazoa</taxon>
        <taxon>Ecdysozoa</taxon>
        <taxon>Nematoda</taxon>
        <taxon>Chromadorea</taxon>
        <taxon>Rhabditida</taxon>
        <taxon>Rhabditina</taxon>
        <taxon>Diplogasteromorpha</taxon>
        <taxon>Diplogasteroidea</taxon>
        <taxon>Neodiplogasteridae</taxon>
        <taxon>Pristionchus</taxon>
    </lineage>
</organism>
<dbReference type="Pfam" id="PF19040">
    <property type="entry name" value="SGNH"/>
    <property type="match status" value="1"/>
</dbReference>
<feature type="transmembrane region" description="Helical" evidence="1">
    <location>
        <begin position="231"/>
        <end position="250"/>
    </location>
</feature>
<dbReference type="PANTHER" id="PTHR23028:SF53">
    <property type="entry name" value="ACYL_TRANSF_3 DOMAIN-CONTAINING PROTEIN"/>
    <property type="match status" value="1"/>
</dbReference>
<dbReference type="PANTHER" id="PTHR23028">
    <property type="entry name" value="ACETYLTRANSFERASE"/>
    <property type="match status" value="1"/>
</dbReference>
<feature type="transmembrane region" description="Helical" evidence="1">
    <location>
        <begin position="318"/>
        <end position="336"/>
    </location>
</feature>
<keyword evidence="1" id="KW-0472">Membrane</keyword>
<feature type="transmembrane region" description="Helical" evidence="1">
    <location>
        <begin position="139"/>
        <end position="161"/>
    </location>
</feature>
<feature type="non-terminal residue" evidence="4">
    <location>
        <position position="1"/>
    </location>
</feature>
<dbReference type="Proteomes" id="UP001328107">
    <property type="component" value="Unassembled WGS sequence"/>
</dbReference>
<name>A0AAN4ZJ31_9BILA</name>
<comment type="caution">
    <text evidence="4">The sequence shown here is derived from an EMBL/GenBank/DDBJ whole genome shotgun (WGS) entry which is preliminary data.</text>
</comment>
<accession>A0AAN4ZJ31</accession>
<keyword evidence="1" id="KW-0812">Transmembrane</keyword>
<dbReference type="GO" id="GO:0016747">
    <property type="term" value="F:acyltransferase activity, transferring groups other than amino-acyl groups"/>
    <property type="evidence" value="ECO:0007669"/>
    <property type="project" value="InterPro"/>
</dbReference>
<feature type="transmembrane region" description="Helical" evidence="1">
    <location>
        <begin position="173"/>
        <end position="190"/>
    </location>
</feature>
<evidence type="ECO:0000313" key="5">
    <source>
        <dbReference type="Proteomes" id="UP001328107"/>
    </source>
</evidence>
<dbReference type="Pfam" id="PF01757">
    <property type="entry name" value="Acyl_transf_3"/>
    <property type="match status" value="1"/>
</dbReference>
<dbReference type="InterPro" id="IPR043968">
    <property type="entry name" value="SGNH"/>
</dbReference>
<evidence type="ECO:0000313" key="4">
    <source>
        <dbReference type="EMBL" id="GMR39328.1"/>
    </source>
</evidence>
<feature type="transmembrane region" description="Helical" evidence="1">
    <location>
        <begin position="348"/>
        <end position="367"/>
    </location>
</feature>
<feature type="transmembrane region" description="Helical" evidence="1">
    <location>
        <begin position="80"/>
        <end position="99"/>
    </location>
</feature>
<evidence type="ECO:0000256" key="1">
    <source>
        <dbReference type="SAM" id="Phobius"/>
    </source>
</evidence>
<feature type="transmembrane region" description="Helical" evidence="1">
    <location>
        <begin position="257"/>
        <end position="275"/>
    </location>
</feature>
<feature type="transmembrane region" description="Helical" evidence="1">
    <location>
        <begin position="38"/>
        <end position="59"/>
    </location>
</feature>
<dbReference type="EMBL" id="BTRK01000002">
    <property type="protein sequence ID" value="GMR39328.1"/>
    <property type="molecule type" value="Genomic_DNA"/>
</dbReference>
<dbReference type="AlphaFoldDB" id="A0AAN4ZJ31"/>
<evidence type="ECO:0000259" key="3">
    <source>
        <dbReference type="Pfam" id="PF19040"/>
    </source>
</evidence>
<keyword evidence="1" id="KW-1133">Transmembrane helix</keyword>
<dbReference type="GO" id="GO:0016020">
    <property type="term" value="C:membrane"/>
    <property type="evidence" value="ECO:0007669"/>
    <property type="project" value="TreeGrafter"/>
</dbReference>
<evidence type="ECO:0008006" key="6">
    <source>
        <dbReference type="Google" id="ProtNLM"/>
    </source>
</evidence>
<feature type="domain" description="Acyltransferase 3" evidence="2">
    <location>
        <begin position="15"/>
        <end position="331"/>
    </location>
</feature>
<gene>
    <name evidence="4" type="ORF">PMAYCL1PPCAC_09523</name>
</gene>
<keyword evidence="5" id="KW-1185">Reference proteome</keyword>
<sequence>QSIFTTMRASKRPDIQTFRALAISAVLAFHLRPDLFPLGYLGVDIFFVLSGYLMSMMLGRVGKLNMSSIMDFYWRRLSRILPMYAIVICLVVIISRFVLSSIDYDTLARDTRWSLVFGANIEQYLDGNDYWAQVNDSPVLLHMWSLGAEVQYYIFVPLIIMLQRCFKRKTHQMIFLAALTAGSFASFLISNETASFLLMPNRIWQFTIGSIAFEMDRDDGLEIMSENKSFVSTRMMTCLFIVMSFVCLSPVQIPTRLSVSIFTGLLLCYGAQMEIELLSNEHLVRLGNASYVLYLVHWPVITLYKYSKEVKLIDAKGVILCLLWSVLIAIVLHNYIELKLLAESKKSIVILVAALYASILLVTSTEIKAVIKASDTRTNYAEALHWNRRGTGPISRGDCGIDVQGAKWASPYWEEKNNRCVAPGNGTARILVLGNSFAGIVVDYLRPLLQPMAKEIRLFAHHGCRILINGTCPRFTRAWHKVVEAMKPDVTWIISREPQLATNPLEEPIGKDQTFQFARDTLSYIGTHSKHVVLDYQTVGIIFDHAMFPPRRIIRRISKGNFTFDDLQVTEEDWKTFDRNETRRMDAIENSKLIRHKLSEKQCTSGICYFFNPANLHAYYADNYAHPTSEQMALLRPSYVEVIEQLKKRMKI</sequence>
<dbReference type="GO" id="GO:0000271">
    <property type="term" value="P:polysaccharide biosynthetic process"/>
    <property type="evidence" value="ECO:0007669"/>
    <property type="project" value="TreeGrafter"/>
</dbReference>
<protein>
    <recommendedName>
        <fullName evidence="6">Acyltransferase</fullName>
    </recommendedName>
</protein>
<feature type="domain" description="SGNH" evidence="3">
    <location>
        <begin position="416"/>
        <end position="639"/>
    </location>
</feature>
<feature type="transmembrane region" description="Helical" evidence="1">
    <location>
        <begin position="287"/>
        <end position="306"/>
    </location>
</feature>
<dbReference type="InterPro" id="IPR002656">
    <property type="entry name" value="Acyl_transf_3_dom"/>
</dbReference>
<evidence type="ECO:0000259" key="2">
    <source>
        <dbReference type="Pfam" id="PF01757"/>
    </source>
</evidence>
<proteinExistence type="predicted"/>
<dbReference type="InterPro" id="IPR050879">
    <property type="entry name" value="Acyltransferase_3"/>
</dbReference>